<evidence type="ECO:0000313" key="2">
    <source>
        <dbReference type="EMBL" id="MDI5964520.1"/>
    </source>
</evidence>
<proteinExistence type="predicted"/>
<evidence type="ECO:0000256" key="1">
    <source>
        <dbReference type="SAM" id="SignalP"/>
    </source>
</evidence>
<dbReference type="EMBL" id="JAAGKO020000024">
    <property type="protein sequence ID" value="MDI5964520.1"/>
    <property type="molecule type" value="Genomic_DNA"/>
</dbReference>
<accession>A0AA90H977</accession>
<dbReference type="EMBL" id="JABXJJ020000046">
    <property type="protein sequence ID" value="MDI5973450.1"/>
    <property type="molecule type" value="Genomic_DNA"/>
</dbReference>
<protein>
    <recommendedName>
        <fullName evidence="5">SH3 domain-containing protein</fullName>
    </recommendedName>
</protein>
<sequence length="101" mass="10637">MFARATRTVAAGALAAGLFSALVTPVAAHAATTSVSPQTTRRSVCAQDVYLRETPEGVSIGLLDQGDTFDQERLSPSGEWAYGMAYGNADKHGWVMESALC</sequence>
<evidence type="ECO:0000313" key="4">
    <source>
        <dbReference type="Proteomes" id="UP001156398"/>
    </source>
</evidence>
<comment type="caution">
    <text evidence="3">The sequence shown here is derived from an EMBL/GenBank/DDBJ whole genome shotgun (WGS) entry which is preliminary data.</text>
</comment>
<dbReference type="RefSeq" id="WP_271312179.1">
    <property type="nucleotide sequence ID" value="NZ_JAAGKO020000024.1"/>
</dbReference>
<gene>
    <name evidence="2" type="ORF">POF43_017615</name>
    <name evidence="3" type="ORF">POF50_029605</name>
</gene>
<name>A0AA90H977_9ACTN</name>
<dbReference type="Proteomes" id="UP001156398">
    <property type="component" value="Unassembled WGS sequence"/>
</dbReference>
<keyword evidence="4" id="KW-1185">Reference proteome</keyword>
<reference evidence="3 4" key="1">
    <citation type="submission" date="2023-05" db="EMBL/GenBank/DDBJ databases">
        <title>Streptantibioticus silvisoli sp. nov., acidotolerant actinomycetes 1 from pine litter.</title>
        <authorList>
            <person name="Swiecimska M."/>
            <person name="Golinska P."/>
            <person name="Sangal V."/>
            <person name="Wachnowicz B."/>
            <person name="Goodfellow M."/>
        </authorList>
    </citation>
    <scope>NUCLEOTIDE SEQUENCE</scope>
    <source>
        <strain evidence="3">SL13</strain>
        <strain evidence="2 4">SL54</strain>
    </source>
</reference>
<evidence type="ECO:0000313" key="3">
    <source>
        <dbReference type="EMBL" id="MDI5973450.1"/>
    </source>
</evidence>
<dbReference type="AlphaFoldDB" id="A0AA90H977"/>
<evidence type="ECO:0008006" key="5">
    <source>
        <dbReference type="Google" id="ProtNLM"/>
    </source>
</evidence>
<feature type="chain" id="PRO_5041646791" description="SH3 domain-containing protein" evidence="1">
    <location>
        <begin position="31"/>
        <end position="101"/>
    </location>
</feature>
<feature type="signal peptide" evidence="1">
    <location>
        <begin position="1"/>
        <end position="30"/>
    </location>
</feature>
<keyword evidence="1" id="KW-0732">Signal</keyword>
<organism evidence="3">
    <name type="scientific">Streptantibioticus silvisoli</name>
    <dbReference type="NCBI Taxonomy" id="2705255"/>
    <lineage>
        <taxon>Bacteria</taxon>
        <taxon>Bacillati</taxon>
        <taxon>Actinomycetota</taxon>
        <taxon>Actinomycetes</taxon>
        <taxon>Kitasatosporales</taxon>
        <taxon>Streptomycetaceae</taxon>
        <taxon>Streptantibioticus</taxon>
    </lineage>
</organism>